<evidence type="ECO:0000256" key="8">
    <source>
        <dbReference type="SAM" id="Phobius"/>
    </source>
</evidence>
<keyword evidence="3" id="KW-0050">Antiport</keyword>
<feature type="transmembrane region" description="Helical" evidence="8">
    <location>
        <begin position="370"/>
        <end position="391"/>
    </location>
</feature>
<keyword evidence="8" id="KW-0472">Membrane</keyword>
<name>A0A182E584_ONCOC</name>
<feature type="transmembrane region" description="Helical" evidence="8">
    <location>
        <begin position="49"/>
        <end position="70"/>
    </location>
</feature>
<dbReference type="GO" id="GO:0006882">
    <property type="term" value="P:intracellular zinc ion homeostasis"/>
    <property type="evidence" value="ECO:0007669"/>
    <property type="project" value="InterPro"/>
</dbReference>
<accession>A0A182E584</accession>
<dbReference type="GO" id="GO:0030658">
    <property type="term" value="C:transport vesicle membrane"/>
    <property type="evidence" value="ECO:0007669"/>
    <property type="project" value="UniProtKB-SubCell"/>
</dbReference>
<keyword evidence="10" id="KW-1185">Reference proteome</keyword>
<evidence type="ECO:0000313" key="9">
    <source>
        <dbReference type="EMBL" id="VDK68208.1"/>
    </source>
</evidence>
<dbReference type="GO" id="GO:0005794">
    <property type="term" value="C:Golgi apparatus"/>
    <property type="evidence" value="ECO:0007669"/>
    <property type="project" value="UniProtKB-SubCell"/>
</dbReference>
<dbReference type="GO" id="GO:0046872">
    <property type="term" value="F:metal ion binding"/>
    <property type="evidence" value="ECO:0007669"/>
    <property type="project" value="UniProtKB-KW"/>
</dbReference>
<dbReference type="STRING" id="42157.A0A182E584"/>
<feature type="transmembrane region" description="Helical" evidence="8">
    <location>
        <begin position="293"/>
        <end position="313"/>
    </location>
</feature>
<evidence type="ECO:0000256" key="6">
    <source>
        <dbReference type="ARBA" id="ARBA00023065"/>
    </source>
</evidence>
<dbReference type="EMBL" id="UYRW01000577">
    <property type="protein sequence ID" value="VDK68208.1"/>
    <property type="molecule type" value="Genomic_DNA"/>
</dbReference>
<evidence type="ECO:0000256" key="5">
    <source>
        <dbReference type="ARBA" id="ARBA00022906"/>
    </source>
</evidence>
<evidence type="ECO:0000256" key="1">
    <source>
        <dbReference type="ARBA" id="ARBA00004308"/>
    </source>
</evidence>
<evidence type="ECO:0000256" key="4">
    <source>
        <dbReference type="ARBA" id="ARBA00022833"/>
    </source>
</evidence>
<dbReference type="OrthoDB" id="78669at2759"/>
<evidence type="ECO:0000256" key="7">
    <source>
        <dbReference type="ARBA" id="ARBA00048349"/>
    </source>
</evidence>
<feature type="transmembrane region" description="Helical" evidence="8">
    <location>
        <begin position="22"/>
        <end position="43"/>
    </location>
</feature>
<keyword evidence="5" id="KW-0864">Zinc transport</keyword>
<reference evidence="9 10" key="2">
    <citation type="submission" date="2018-08" db="EMBL/GenBank/DDBJ databases">
        <authorList>
            <person name="Laetsch R D."/>
            <person name="Stevens L."/>
            <person name="Kumar S."/>
            <person name="Blaxter L. M."/>
        </authorList>
    </citation>
    <scope>NUCLEOTIDE SEQUENCE [LARGE SCALE GENOMIC DNA]</scope>
</reference>
<keyword evidence="4" id="KW-0862">Zinc</keyword>
<organism evidence="11">
    <name type="scientific">Onchocerca ochengi</name>
    <name type="common">Filarial nematode worm</name>
    <dbReference type="NCBI Taxonomy" id="42157"/>
    <lineage>
        <taxon>Eukaryota</taxon>
        <taxon>Metazoa</taxon>
        <taxon>Ecdysozoa</taxon>
        <taxon>Nematoda</taxon>
        <taxon>Chromadorea</taxon>
        <taxon>Rhabditida</taxon>
        <taxon>Spirurina</taxon>
        <taxon>Spiruromorpha</taxon>
        <taxon>Filarioidea</taxon>
        <taxon>Onchocercidae</taxon>
        <taxon>Onchocerca</taxon>
    </lineage>
</organism>
<evidence type="ECO:0000313" key="11">
    <source>
        <dbReference type="WBParaSite" id="nOo.2.0.1.t03161-RA"/>
    </source>
</evidence>
<reference evidence="11" key="1">
    <citation type="submission" date="2016-06" db="UniProtKB">
        <authorList>
            <consortium name="WormBaseParasite"/>
        </authorList>
    </citation>
    <scope>IDENTIFICATION</scope>
</reference>
<comment type="subcellular location">
    <subcellularLocation>
        <location evidence="1">Endomembrane system</location>
    </subcellularLocation>
</comment>
<evidence type="ECO:0000256" key="2">
    <source>
        <dbReference type="ARBA" id="ARBA00022448"/>
    </source>
</evidence>
<evidence type="ECO:0000313" key="10">
    <source>
        <dbReference type="Proteomes" id="UP000271087"/>
    </source>
</evidence>
<dbReference type="Proteomes" id="UP000271087">
    <property type="component" value="Unassembled WGS sequence"/>
</dbReference>
<dbReference type="GO" id="GO:0005385">
    <property type="term" value="F:zinc ion transmembrane transporter activity"/>
    <property type="evidence" value="ECO:0007669"/>
    <property type="project" value="InterPro"/>
</dbReference>
<dbReference type="InterPro" id="IPR045316">
    <property type="entry name" value="Msc2-like"/>
</dbReference>
<feature type="transmembrane region" description="Helical" evidence="8">
    <location>
        <begin position="228"/>
        <end position="250"/>
    </location>
</feature>
<evidence type="ECO:0000256" key="3">
    <source>
        <dbReference type="ARBA" id="ARBA00022449"/>
    </source>
</evidence>
<gene>
    <name evidence="9" type="ORF">NOO_LOCUS3161</name>
</gene>
<protein>
    <submittedName>
        <fullName evidence="11">EamA domain-containing protein</fullName>
    </submittedName>
</protein>
<keyword evidence="6" id="KW-0406">Ion transport</keyword>
<dbReference type="GO" id="GO:0015297">
    <property type="term" value="F:antiporter activity"/>
    <property type="evidence" value="ECO:0007669"/>
    <property type="project" value="UniProtKB-KW"/>
</dbReference>
<keyword evidence="8" id="KW-0812">Transmembrane</keyword>
<keyword evidence="2" id="KW-0813">Transport</keyword>
<proteinExistence type="predicted"/>
<dbReference type="PANTHER" id="PTHR45755">
    <property type="match status" value="1"/>
</dbReference>
<dbReference type="GO" id="GO:1904257">
    <property type="term" value="P:zinc ion import into Golgi lumen"/>
    <property type="evidence" value="ECO:0007669"/>
    <property type="project" value="TreeGrafter"/>
</dbReference>
<dbReference type="AlphaFoldDB" id="A0A182E584"/>
<comment type="catalytic activity">
    <reaction evidence="7">
        <text>Zn(2+)(in) + 2 H(+)(out) = Zn(2+)(out) + 2 H(+)(in)</text>
        <dbReference type="Rhea" id="RHEA:72627"/>
        <dbReference type="ChEBI" id="CHEBI:15378"/>
        <dbReference type="ChEBI" id="CHEBI:29105"/>
    </reaction>
</comment>
<dbReference type="PANTHER" id="PTHR45755:SF1">
    <property type="entry name" value="PROTON-COUPLED ZINC ANTIPORTER SLC30A5"/>
    <property type="match status" value="1"/>
</dbReference>
<sequence length="393" mass="43591">MLAQDFLKKDDRGFLPTSSSKSAFYFGLLVIAKFLRCIGIFVIDILAKQVHVVGLIWLFKLVASCVLIPFQKPFSHGKSLKRVLGVRIAQLTLWNCLIEVIWFYGITFCGPLRSILVFEQSPSVVMVALLTLMKGSSSSSKTRGVIALMLGYLSLVLMDSDATVESNHKASHSHQSVLNHLFYHFIHNSGVSDHKGGIILLIFGVLVKMAYDSSFRHLAVEIGGPKRLYSLVTFFSAIFLAPLAILAFAMGEHVADPVLSSARWSPMIMFVCAFMFASVWYTGESYHAPGAHVISGGVLLTLLCFIIACFSLTSSTNRRSRGGYYVGLSDSGIPLYTYGEAFLQKTSRSVMLLIKETLAEILTNTDSRRIFWFLCANLVLSFTVATLHYNIKY</sequence>
<feature type="transmembrane region" description="Helical" evidence="8">
    <location>
        <begin position="262"/>
        <end position="281"/>
    </location>
</feature>
<dbReference type="WBParaSite" id="nOo.2.0.1.t03161-RA">
    <property type="protein sequence ID" value="nOo.2.0.1.t03161-RA"/>
    <property type="gene ID" value="nOo.2.0.1.g03161"/>
</dbReference>
<feature type="transmembrane region" description="Helical" evidence="8">
    <location>
        <begin position="91"/>
        <end position="108"/>
    </location>
</feature>
<keyword evidence="8" id="KW-1133">Transmembrane helix</keyword>